<evidence type="ECO:0000313" key="3">
    <source>
        <dbReference type="Proteomes" id="UP000299102"/>
    </source>
</evidence>
<name>A0A4C1XNW9_EUMVA</name>
<dbReference type="EMBL" id="BGZK01000905">
    <property type="protein sequence ID" value="GBP64682.1"/>
    <property type="molecule type" value="Genomic_DNA"/>
</dbReference>
<dbReference type="Proteomes" id="UP000299102">
    <property type="component" value="Unassembled WGS sequence"/>
</dbReference>
<protein>
    <submittedName>
        <fullName evidence="2">Uncharacterized protein</fullName>
    </submittedName>
</protein>
<keyword evidence="1" id="KW-0732">Signal</keyword>
<dbReference type="AlphaFoldDB" id="A0A4C1XNW9"/>
<proteinExistence type="predicted"/>
<gene>
    <name evidence="2" type="ORF">EVAR_47698_1</name>
</gene>
<sequence>MRLILVIVLIVCLACRVEPKGGLTLRHTVKWPKILKGFAQFLYDYPDLCLTIIVVAVLIGFCSCLMTAEDAEDDAIDVNVEFENQEMRSVEREA</sequence>
<reference evidence="2 3" key="1">
    <citation type="journal article" date="2019" name="Commun. Biol.">
        <title>The bagworm genome reveals a unique fibroin gene that provides high tensile strength.</title>
        <authorList>
            <person name="Kono N."/>
            <person name="Nakamura H."/>
            <person name="Ohtoshi R."/>
            <person name="Tomita M."/>
            <person name="Numata K."/>
            <person name="Arakawa K."/>
        </authorList>
    </citation>
    <scope>NUCLEOTIDE SEQUENCE [LARGE SCALE GENOMIC DNA]</scope>
</reference>
<accession>A0A4C1XNW9</accession>
<keyword evidence="3" id="KW-1185">Reference proteome</keyword>
<evidence type="ECO:0000313" key="2">
    <source>
        <dbReference type="EMBL" id="GBP64682.1"/>
    </source>
</evidence>
<evidence type="ECO:0000256" key="1">
    <source>
        <dbReference type="SAM" id="SignalP"/>
    </source>
</evidence>
<feature type="signal peptide" evidence="1">
    <location>
        <begin position="1"/>
        <end position="19"/>
    </location>
</feature>
<feature type="chain" id="PRO_5020032947" evidence="1">
    <location>
        <begin position="20"/>
        <end position="94"/>
    </location>
</feature>
<organism evidence="2 3">
    <name type="scientific">Eumeta variegata</name>
    <name type="common">Bagworm moth</name>
    <name type="synonym">Eumeta japonica</name>
    <dbReference type="NCBI Taxonomy" id="151549"/>
    <lineage>
        <taxon>Eukaryota</taxon>
        <taxon>Metazoa</taxon>
        <taxon>Ecdysozoa</taxon>
        <taxon>Arthropoda</taxon>
        <taxon>Hexapoda</taxon>
        <taxon>Insecta</taxon>
        <taxon>Pterygota</taxon>
        <taxon>Neoptera</taxon>
        <taxon>Endopterygota</taxon>
        <taxon>Lepidoptera</taxon>
        <taxon>Glossata</taxon>
        <taxon>Ditrysia</taxon>
        <taxon>Tineoidea</taxon>
        <taxon>Psychidae</taxon>
        <taxon>Oiketicinae</taxon>
        <taxon>Eumeta</taxon>
    </lineage>
</organism>
<comment type="caution">
    <text evidence="2">The sequence shown here is derived from an EMBL/GenBank/DDBJ whole genome shotgun (WGS) entry which is preliminary data.</text>
</comment>